<dbReference type="AlphaFoldDB" id="A0A017TID2"/>
<accession>A0A017TID2</accession>
<evidence type="ECO:0000313" key="3">
    <source>
        <dbReference type="Proteomes" id="UP000019678"/>
    </source>
</evidence>
<protein>
    <submittedName>
        <fullName evidence="2">Uncharacterized protein</fullName>
    </submittedName>
</protein>
<comment type="caution">
    <text evidence="2">The sequence shown here is derived from an EMBL/GenBank/DDBJ whole genome shotgun (WGS) entry which is preliminary data.</text>
</comment>
<organism evidence="2 3">
    <name type="scientific">Chondromyces apiculatus DSM 436</name>
    <dbReference type="NCBI Taxonomy" id="1192034"/>
    <lineage>
        <taxon>Bacteria</taxon>
        <taxon>Pseudomonadati</taxon>
        <taxon>Myxococcota</taxon>
        <taxon>Polyangia</taxon>
        <taxon>Polyangiales</taxon>
        <taxon>Polyangiaceae</taxon>
        <taxon>Chondromyces</taxon>
    </lineage>
</organism>
<dbReference type="EMBL" id="ASRX01000003">
    <property type="protein sequence ID" value="EYF08585.1"/>
    <property type="molecule type" value="Genomic_DNA"/>
</dbReference>
<reference evidence="2 3" key="1">
    <citation type="submission" date="2013-05" db="EMBL/GenBank/DDBJ databases">
        <title>Genome assembly of Chondromyces apiculatus DSM 436.</title>
        <authorList>
            <person name="Sharma G."/>
            <person name="Khatri I."/>
            <person name="Kaur C."/>
            <person name="Mayilraj S."/>
            <person name="Subramanian S."/>
        </authorList>
    </citation>
    <scope>NUCLEOTIDE SEQUENCE [LARGE SCALE GENOMIC DNA]</scope>
    <source>
        <strain evidence="2 3">DSM 436</strain>
    </source>
</reference>
<dbReference type="STRING" id="1192034.CAP_4115"/>
<evidence type="ECO:0000313" key="2">
    <source>
        <dbReference type="EMBL" id="EYF08585.1"/>
    </source>
</evidence>
<dbReference type="Proteomes" id="UP000019678">
    <property type="component" value="Unassembled WGS sequence"/>
</dbReference>
<sequence>MDGGAHGRKTRLVRCRPDASPVFARARAPGKPALPERGSAILPP</sequence>
<name>A0A017TID2_9BACT</name>
<feature type="region of interest" description="Disordered" evidence="1">
    <location>
        <begin position="23"/>
        <end position="44"/>
    </location>
</feature>
<keyword evidence="3" id="KW-1185">Reference proteome</keyword>
<evidence type="ECO:0000256" key="1">
    <source>
        <dbReference type="SAM" id="MobiDB-lite"/>
    </source>
</evidence>
<proteinExistence type="predicted"/>
<gene>
    <name evidence="2" type="ORF">CAP_4115</name>
</gene>